<evidence type="ECO:0008006" key="4">
    <source>
        <dbReference type="Google" id="ProtNLM"/>
    </source>
</evidence>
<evidence type="ECO:0000256" key="1">
    <source>
        <dbReference type="SAM" id="SignalP"/>
    </source>
</evidence>
<evidence type="ECO:0000313" key="2">
    <source>
        <dbReference type="EMBL" id="GLC26497.1"/>
    </source>
</evidence>
<comment type="caution">
    <text evidence="2">The sequence shown here is derived from an EMBL/GenBank/DDBJ whole genome shotgun (WGS) entry which is preliminary data.</text>
</comment>
<sequence length="195" mass="21066">MIAAARAGGGRRIRIAALVLAAQACRPPAPAAVPAVVEPFPAIAARTWSTTREAAAELQRRGEPAQADSLLTEFRTRFPGTPAATEALFQRALLRADPTSRASAPRAAVSDLDAYEAGGELQPHHAASGVIRRLLLQNDSLRVAIAAERISAAVLVPRDSLKPRDDEVVKLRAELEQTRAELDRVRRRLAPRRRP</sequence>
<accession>A0AA37Q879</accession>
<keyword evidence="1" id="KW-0732">Signal</keyword>
<keyword evidence="3" id="KW-1185">Reference proteome</keyword>
<protein>
    <recommendedName>
        <fullName evidence="4">Outer membrane protein assembly factor BamD</fullName>
    </recommendedName>
</protein>
<dbReference type="RefSeq" id="WP_284350947.1">
    <property type="nucleotide sequence ID" value="NZ_BRXS01000004.1"/>
</dbReference>
<feature type="signal peptide" evidence="1">
    <location>
        <begin position="1"/>
        <end position="31"/>
    </location>
</feature>
<dbReference type="Proteomes" id="UP001161325">
    <property type="component" value="Unassembled WGS sequence"/>
</dbReference>
<evidence type="ECO:0000313" key="3">
    <source>
        <dbReference type="Proteomes" id="UP001161325"/>
    </source>
</evidence>
<dbReference type="AlphaFoldDB" id="A0AA37Q879"/>
<gene>
    <name evidence="2" type="ORF">rosag_30100</name>
</gene>
<name>A0AA37Q879_9BACT</name>
<proteinExistence type="predicted"/>
<organism evidence="2 3">
    <name type="scientific">Roseisolibacter agri</name>
    <dbReference type="NCBI Taxonomy" id="2014610"/>
    <lineage>
        <taxon>Bacteria</taxon>
        <taxon>Pseudomonadati</taxon>
        <taxon>Gemmatimonadota</taxon>
        <taxon>Gemmatimonadia</taxon>
        <taxon>Gemmatimonadales</taxon>
        <taxon>Gemmatimonadaceae</taxon>
        <taxon>Roseisolibacter</taxon>
    </lineage>
</organism>
<dbReference type="EMBL" id="BRXS01000004">
    <property type="protein sequence ID" value="GLC26497.1"/>
    <property type="molecule type" value="Genomic_DNA"/>
</dbReference>
<dbReference type="PROSITE" id="PS51257">
    <property type="entry name" value="PROKAR_LIPOPROTEIN"/>
    <property type="match status" value="1"/>
</dbReference>
<feature type="chain" id="PRO_5041409157" description="Outer membrane protein assembly factor BamD" evidence="1">
    <location>
        <begin position="32"/>
        <end position="195"/>
    </location>
</feature>
<reference evidence="2" key="1">
    <citation type="submission" date="2022-08" db="EMBL/GenBank/DDBJ databases">
        <title>Draft genome sequencing of Roseisolibacter agri AW1220.</title>
        <authorList>
            <person name="Tobiishi Y."/>
            <person name="Tonouchi A."/>
        </authorList>
    </citation>
    <scope>NUCLEOTIDE SEQUENCE</scope>
    <source>
        <strain evidence="2">AW1220</strain>
    </source>
</reference>